<dbReference type="AlphaFoldDB" id="A0A367LY26"/>
<gene>
    <name evidence="1" type="ORF">DT376_37080</name>
</gene>
<evidence type="ECO:0000313" key="2">
    <source>
        <dbReference type="Proteomes" id="UP000253594"/>
    </source>
</evidence>
<protein>
    <submittedName>
        <fullName evidence="1">Xanthine dehydrogenase family protein molybdopterin-binding subunit</fullName>
    </submittedName>
</protein>
<dbReference type="InterPro" id="IPR037165">
    <property type="entry name" value="AldOxase/xan_DH_Mopterin-bd_sf"/>
</dbReference>
<feature type="non-terminal residue" evidence="1">
    <location>
        <position position="1"/>
    </location>
</feature>
<dbReference type="GO" id="GO:0016491">
    <property type="term" value="F:oxidoreductase activity"/>
    <property type="evidence" value="ECO:0007669"/>
    <property type="project" value="InterPro"/>
</dbReference>
<proteinExistence type="predicted"/>
<accession>A0A367LY26</accession>
<dbReference type="EMBL" id="QORE01002541">
    <property type="protein sequence ID" value="RCI69972.1"/>
    <property type="molecule type" value="Genomic_DNA"/>
</dbReference>
<organism evidence="1 2">
    <name type="scientific">Pseudomonas aeruginosa</name>
    <dbReference type="NCBI Taxonomy" id="287"/>
    <lineage>
        <taxon>Bacteria</taxon>
        <taxon>Pseudomonadati</taxon>
        <taxon>Pseudomonadota</taxon>
        <taxon>Gammaproteobacteria</taxon>
        <taxon>Pseudomonadales</taxon>
        <taxon>Pseudomonadaceae</taxon>
        <taxon>Pseudomonas</taxon>
    </lineage>
</organism>
<evidence type="ECO:0000313" key="1">
    <source>
        <dbReference type="EMBL" id="RCI69972.1"/>
    </source>
</evidence>
<feature type="non-terminal residue" evidence="1">
    <location>
        <position position="146"/>
    </location>
</feature>
<reference evidence="1 2" key="1">
    <citation type="submission" date="2018-07" db="EMBL/GenBank/DDBJ databases">
        <title>Mechanisms of high-level aminoglycoside resistance among Gram-negative pathogens in Brazil.</title>
        <authorList>
            <person name="Ballaben A.S."/>
            <person name="Darini A.L.C."/>
            <person name="Doi Y."/>
        </authorList>
    </citation>
    <scope>NUCLEOTIDE SEQUENCE [LARGE SCALE GENOMIC DNA]</scope>
    <source>
        <strain evidence="1 2">B2-305</strain>
    </source>
</reference>
<sequence>APLYQGDPYGSYRFVRVGGKTPYEDDEFSSLKDSMLFPTILNRKPVWTSEPKLHGDLTEQGLFHAKRMAEQLENPPQDWLVFDERYKTPSIEPAALEPDNGNGWYDAASKTLHFVVATQCPFEVAYESVHMIKPSRFALEKFNIHP</sequence>
<comment type="caution">
    <text evidence="1">The sequence shown here is derived from an EMBL/GenBank/DDBJ whole genome shotgun (WGS) entry which is preliminary data.</text>
</comment>
<dbReference type="SUPFAM" id="SSF56003">
    <property type="entry name" value="Molybdenum cofactor-binding domain"/>
    <property type="match status" value="1"/>
</dbReference>
<dbReference type="Proteomes" id="UP000253594">
    <property type="component" value="Unassembled WGS sequence"/>
</dbReference>
<name>A0A367LY26_PSEAI</name>